<dbReference type="EMBL" id="FTOP01000027">
    <property type="protein sequence ID" value="SIT17392.1"/>
    <property type="molecule type" value="Genomic_DNA"/>
</dbReference>
<sequence>MTKTVSISVHLWKQSINRIHIIHSSPLLVQVSDHLHNTTDGGDRVVWLNADRGRVLGPIRTQEVQQGQTLNLSVQGKFEDQKKSTNLPLFAGGFADKERLIQGLTESGNRLSKTGGELAVINVLWLILRDLGEKEVPVAYMAYSLYNSDSVEVARGKHLLTKASKNKHEYLSDTLKVEEDGYIEVYLVNETSENVWFDDFTVMSSTPIIVQESQPPHNLAQRLTSLPSFGSELTGLAYSYNNHTNREKYNGKEFQDELNLGWYDYGARFYDAQLGRWGVVDPMANSYQSFSPYNYALNNPIKFIDPNGLWVEETDAGQGDFDPDLTGVDLDKNNDCCTDLPEFVVEGSKIKKTRNFGSGFVDGFGAGIGSTVDFFASLGTTQGWKDLGQGMLDMAMLGCQTCPQGMMMRAQMADRTINYLQNIPNMSAYEMGYDLGFGTEKAVEAVLISRGAGFGMNVAKYGLGEAMWQSSTLGPKSILFGRYHSVYVPQGRRGILNTGMKTGIGWSNHGSNHVFRGKYNGNKIFQINK</sequence>
<dbReference type="RefSeq" id="WP_076503106.1">
    <property type="nucleotide sequence ID" value="NZ_FTOP01000027.1"/>
</dbReference>
<dbReference type="InterPro" id="IPR022385">
    <property type="entry name" value="Rhs_assc_core"/>
</dbReference>
<gene>
    <name evidence="1" type="ORF">SAMN05421761_12714</name>
</gene>
<dbReference type="PANTHER" id="PTHR32305:SF15">
    <property type="entry name" value="PROTEIN RHSA-RELATED"/>
    <property type="match status" value="1"/>
</dbReference>
<dbReference type="PANTHER" id="PTHR32305">
    <property type="match status" value="1"/>
</dbReference>
<dbReference type="InterPro" id="IPR050708">
    <property type="entry name" value="T6SS_VgrG/RHS"/>
</dbReference>
<proteinExistence type="predicted"/>
<dbReference type="NCBIfam" id="TIGR03696">
    <property type="entry name" value="Rhs_assc_core"/>
    <property type="match status" value="1"/>
</dbReference>
<name>A0A1N7Q3F5_9BACT</name>
<dbReference type="AlphaFoldDB" id="A0A1N7Q3F5"/>
<dbReference type="Gene3D" id="2.180.10.10">
    <property type="entry name" value="RHS repeat-associated core"/>
    <property type="match status" value="1"/>
</dbReference>
<dbReference type="STRING" id="529505.SAMN05421761_12714"/>
<evidence type="ECO:0000313" key="1">
    <source>
        <dbReference type="EMBL" id="SIT17392.1"/>
    </source>
</evidence>
<organism evidence="1 2">
    <name type="scientific">Belliella pelovolcani</name>
    <dbReference type="NCBI Taxonomy" id="529505"/>
    <lineage>
        <taxon>Bacteria</taxon>
        <taxon>Pseudomonadati</taxon>
        <taxon>Bacteroidota</taxon>
        <taxon>Cytophagia</taxon>
        <taxon>Cytophagales</taxon>
        <taxon>Cyclobacteriaceae</taxon>
        <taxon>Belliella</taxon>
    </lineage>
</organism>
<accession>A0A1N7Q3F5</accession>
<protein>
    <submittedName>
        <fullName evidence="1">RHS repeat-associated core domain-containing protein</fullName>
    </submittedName>
</protein>
<dbReference type="OrthoDB" id="824686at2"/>
<dbReference type="Proteomes" id="UP000186026">
    <property type="component" value="Unassembled WGS sequence"/>
</dbReference>
<evidence type="ECO:0000313" key="2">
    <source>
        <dbReference type="Proteomes" id="UP000186026"/>
    </source>
</evidence>
<reference evidence="2" key="1">
    <citation type="submission" date="2017-01" db="EMBL/GenBank/DDBJ databases">
        <authorList>
            <person name="Varghese N."/>
            <person name="Submissions S."/>
        </authorList>
    </citation>
    <scope>NUCLEOTIDE SEQUENCE [LARGE SCALE GENOMIC DNA]</scope>
    <source>
        <strain evidence="2">DSM 46698</strain>
    </source>
</reference>
<keyword evidence="2" id="KW-1185">Reference proteome</keyword>